<dbReference type="InterPro" id="IPR049704">
    <property type="entry name" value="Aminotrans_3_PPA_site"/>
</dbReference>
<dbReference type="Gene3D" id="3.40.640.10">
    <property type="entry name" value="Type I PLP-dependent aspartate aminotransferase-like (Major domain)"/>
    <property type="match status" value="1"/>
</dbReference>
<reference evidence="5 6" key="1">
    <citation type="submission" date="2018-09" db="EMBL/GenBank/DDBJ databases">
        <title>YIM PH 21725 draft genome.</title>
        <authorList>
            <person name="Miao C."/>
        </authorList>
    </citation>
    <scope>NUCLEOTIDE SEQUENCE [LARGE SCALE GENOMIC DNA]</scope>
    <source>
        <strain evidence="6">YIM PH21725</strain>
    </source>
</reference>
<dbReference type="InterPro" id="IPR005814">
    <property type="entry name" value="Aminotrans_3"/>
</dbReference>
<keyword evidence="6" id="KW-1185">Reference proteome</keyword>
<evidence type="ECO:0000313" key="5">
    <source>
        <dbReference type="EMBL" id="RJQ84197.1"/>
    </source>
</evidence>
<dbReference type="PANTHER" id="PTHR43713">
    <property type="entry name" value="GLUTAMATE-1-SEMIALDEHYDE 2,1-AMINOMUTASE"/>
    <property type="match status" value="1"/>
</dbReference>
<dbReference type="RefSeq" id="WP_120024481.1">
    <property type="nucleotide sequence ID" value="NZ_QZFV01000088.1"/>
</dbReference>
<dbReference type="EMBL" id="QZFV01000088">
    <property type="protein sequence ID" value="RJQ84197.1"/>
    <property type="molecule type" value="Genomic_DNA"/>
</dbReference>
<gene>
    <name evidence="5" type="ORF">D5S19_17860</name>
</gene>
<protein>
    <submittedName>
        <fullName evidence="5">Aminotransferase class III-fold pyridoxal phosphate-dependent enzyme</fullName>
    </submittedName>
</protein>
<comment type="cofactor">
    <cofactor evidence="1">
        <name>pyridoxal 5'-phosphate</name>
        <dbReference type="ChEBI" id="CHEBI:597326"/>
    </cofactor>
</comment>
<evidence type="ECO:0000256" key="4">
    <source>
        <dbReference type="RuleBase" id="RU003560"/>
    </source>
</evidence>
<dbReference type="InterPro" id="IPR015422">
    <property type="entry name" value="PyrdxlP-dep_Trfase_small"/>
</dbReference>
<name>A0A419I2J7_9PSEU</name>
<accession>A0A419I2J7</accession>
<evidence type="ECO:0000256" key="3">
    <source>
        <dbReference type="ARBA" id="ARBA00023194"/>
    </source>
</evidence>
<keyword evidence="3" id="KW-0045">Antibiotic biosynthesis</keyword>
<comment type="caution">
    <text evidence="5">The sequence shown here is derived from an EMBL/GenBank/DDBJ whole genome shotgun (WGS) entry which is preliminary data.</text>
</comment>
<keyword evidence="5" id="KW-0032">Aminotransferase</keyword>
<dbReference type="InterPro" id="IPR015421">
    <property type="entry name" value="PyrdxlP-dep_Trfase_major"/>
</dbReference>
<sequence>MSTDDPLDLVRAAVPLSLAQARRAEAVIPRGVSSGSRRRAVPLFFELAEGAYLTDLDGNRVVDCVNALGPVLLGHRAPEVTDAIARQLARLDIVGAGSTLEVELAERLCRLVPSAEKICFVSTGSEAVQLALRIARATTGRRCVLKLDGHYHGWLDPVLVNNDVEAAEPVEGLVPVRRHGEGLGTSDDVMVALWNDLEALARAFDRHGEDIAALILEPIPAIALADPPDRAYYEQLRALCDRFGALLIFDEVVTGFRLGLGGAQERLGVRPDLSTFAKAVAGGASLAFVAGSEQAMAVVVESRVVHAGTYNASAAPVAAALATTEVLEAVASDLYPRLDELGGRFVAGLESVRGRGVPLVASHVGSIARFAWDHDLAPLPAGASEAGCIALVCELAYVYGAFINPRGSLLFNGATTPEDVDTVVAAIESAWRHAFDTSPPPARRPDAARHGKR</sequence>
<dbReference type="PROSITE" id="PS00600">
    <property type="entry name" value="AA_TRANSFER_CLASS_3"/>
    <property type="match status" value="1"/>
</dbReference>
<dbReference type="PANTHER" id="PTHR43713:SF3">
    <property type="entry name" value="GLUTAMATE-1-SEMIALDEHYDE 2,1-AMINOMUTASE 1, CHLOROPLASTIC-RELATED"/>
    <property type="match status" value="1"/>
</dbReference>
<dbReference type="InterPro" id="IPR015424">
    <property type="entry name" value="PyrdxlP-dep_Trfase"/>
</dbReference>
<keyword evidence="2 4" id="KW-0663">Pyridoxal phosphate</keyword>
<proteinExistence type="inferred from homology"/>
<evidence type="ECO:0000256" key="1">
    <source>
        <dbReference type="ARBA" id="ARBA00001933"/>
    </source>
</evidence>
<dbReference type="SUPFAM" id="SSF53383">
    <property type="entry name" value="PLP-dependent transferases"/>
    <property type="match status" value="1"/>
</dbReference>
<keyword evidence="5" id="KW-0808">Transferase</keyword>
<evidence type="ECO:0000313" key="6">
    <source>
        <dbReference type="Proteomes" id="UP000285112"/>
    </source>
</evidence>
<dbReference type="Gene3D" id="3.90.1150.10">
    <property type="entry name" value="Aspartate Aminotransferase, domain 1"/>
    <property type="match status" value="1"/>
</dbReference>
<evidence type="ECO:0000256" key="2">
    <source>
        <dbReference type="ARBA" id="ARBA00022898"/>
    </source>
</evidence>
<dbReference type="Pfam" id="PF00202">
    <property type="entry name" value="Aminotran_3"/>
    <property type="match status" value="1"/>
</dbReference>
<organism evidence="5 6">
    <name type="scientific">Amycolatopsis panacis</name>
    <dbReference type="NCBI Taxonomy" id="2340917"/>
    <lineage>
        <taxon>Bacteria</taxon>
        <taxon>Bacillati</taxon>
        <taxon>Actinomycetota</taxon>
        <taxon>Actinomycetes</taxon>
        <taxon>Pseudonocardiales</taxon>
        <taxon>Pseudonocardiaceae</taxon>
        <taxon>Amycolatopsis</taxon>
    </lineage>
</organism>
<dbReference type="OrthoDB" id="9801052at2"/>
<dbReference type="GO" id="GO:0008483">
    <property type="term" value="F:transaminase activity"/>
    <property type="evidence" value="ECO:0007669"/>
    <property type="project" value="UniProtKB-KW"/>
</dbReference>
<comment type="similarity">
    <text evidence="4">Belongs to the class-III pyridoxal-phosphate-dependent aminotransferase family.</text>
</comment>
<dbReference type="GO" id="GO:0030170">
    <property type="term" value="F:pyridoxal phosphate binding"/>
    <property type="evidence" value="ECO:0007669"/>
    <property type="project" value="InterPro"/>
</dbReference>
<dbReference type="Proteomes" id="UP000285112">
    <property type="component" value="Unassembled WGS sequence"/>
</dbReference>
<dbReference type="AlphaFoldDB" id="A0A419I2J7"/>
<dbReference type="GO" id="GO:0017000">
    <property type="term" value="P:antibiotic biosynthetic process"/>
    <property type="evidence" value="ECO:0007669"/>
    <property type="project" value="UniProtKB-KW"/>
</dbReference>